<dbReference type="SUPFAM" id="SSF54060">
    <property type="entry name" value="His-Me finger endonucleases"/>
    <property type="match status" value="1"/>
</dbReference>
<dbReference type="Proteomes" id="UP000007524">
    <property type="component" value="Segment"/>
</dbReference>
<dbReference type="GeneID" id="14013124"/>
<organism evidence="1 2">
    <name type="scientific">Klebsiella phage vB_KleM_RaK2</name>
    <dbReference type="NCBI Taxonomy" id="1147094"/>
    <lineage>
        <taxon>Viruses</taxon>
        <taxon>Duplodnaviria</taxon>
        <taxon>Heunggongvirae</taxon>
        <taxon>Uroviricota</taxon>
        <taxon>Caudoviricetes</taxon>
        <taxon>Alcyoneusvirus</taxon>
        <taxon>Alcyoneusvirus RaK2</taxon>
    </lineage>
</organism>
<evidence type="ECO:0008006" key="3">
    <source>
        <dbReference type="Google" id="ProtNLM"/>
    </source>
</evidence>
<dbReference type="CDD" id="cd00085">
    <property type="entry name" value="HNHc"/>
    <property type="match status" value="1"/>
</dbReference>
<evidence type="ECO:0000313" key="2">
    <source>
        <dbReference type="Proteomes" id="UP000007524"/>
    </source>
</evidence>
<dbReference type="OrthoDB" id="35152at10239"/>
<dbReference type="InterPro" id="IPR044925">
    <property type="entry name" value="His-Me_finger_sf"/>
</dbReference>
<keyword evidence="2" id="KW-1185">Reference proteome</keyword>
<dbReference type="KEGG" id="vg:14013124"/>
<accession>H6X426</accession>
<sequence length="235" mass="27287">MKIQLQYPYNQDWDTGSLTINPEGRRTVILYNKTTKITSSTAYARYLLAVHNNRYLTENEEADHIDEDFTNDDISNLQILTIEEHRAKSIANGIQAKYDEFVCKGCGIKFLRRHNQVKSYTKYCSKKCSWKNNPPPTKTKNGDTTIDYDKVKEYINDGLSDTEIAKKMNINRNSVLNYRTKHNIPSKKFANVNILEDNIDEIKQRLLSGEKKVDIYKSYGSSKNVFARFLKRHGL</sequence>
<dbReference type="EMBL" id="JQ513383">
    <property type="protein sequence ID" value="AFA44492.1"/>
    <property type="molecule type" value="Genomic_DNA"/>
</dbReference>
<protein>
    <recommendedName>
        <fullName evidence="3">HNH nuclease domain-containing protein</fullName>
    </recommendedName>
</protein>
<proteinExistence type="predicted"/>
<name>H6X426_9CAUD</name>
<reference evidence="1 2" key="1">
    <citation type="journal article" date="2012" name="J. Virol.">
        <title>Genome of Klebsiella sp.-Infecting Bacteriophage vB_KleM_RaK2.</title>
        <authorList>
            <person name="Simoliunas E."/>
            <person name="Kaliniene L."/>
            <person name="Truncaite L."/>
            <person name="Klausa V."/>
            <person name="Zajanckauskaite A."/>
            <person name="Meskys R."/>
        </authorList>
    </citation>
    <scope>NUCLEOTIDE SEQUENCE [LARGE SCALE GENOMIC DNA]</scope>
</reference>
<gene>
    <name evidence="1" type="ORF">RaK2_00219</name>
</gene>
<dbReference type="Gene3D" id="3.90.75.20">
    <property type="match status" value="1"/>
</dbReference>
<dbReference type="RefSeq" id="YP_007007374.1">
    <property type="nucleotide sequence ID" value="NC_019526.1"/>
</dbReference>
<evidence type="ECO:0000313" key="1">
    <source>
        <dbReference type="EMBL" id="AFA44492.1"/>
    </source>
</evidence>
<dbReference type="InterPro" id="IPR003615">
    <property type="entry name" value="HNH_nuc"/>
</dbReference>